<accession>A0AA40ACT3</accession>
<organism evidence="2 3">
    <name type="scientific">Lasiosphaeria miniovina</name>
    <dbReference type="NCBI Taxonomy" id="1954250"/>
    <lineage>
        <taxon>Eukaryota</taxon>
        <taxon>Fungi</taxon>
        <taxon>Dikarya</taxon>
        <taxon>Ascomycota</taxon>
        <taxon>Pezizomycotina</taxon>
        <taxon>Sordariomycetes</taxon>
        <taxon>Sordariomycetidae</taxon>
        <taxon>Sordariales</taxon>
        <taxon>Lasiosphaeriaceae</taxon>
        <taxon>Lasiosphaeria</taxon>
    </lineage>
</organism>
<feature type="signal peptide" evidence="1">
    <location>
        <begin position="1"/>
        <end position="29"/>
    </location>
</feature>
<sequence length="212" mass="23371">MLQRTAWPLLVRLETGHILVAILPIPTQAKPPNPTPAPISTWWQDSSKKVSLALHCPPDTPHPPALLFAFILLSLPASPSSLRPHPFDVLPSTSSLQRPPFDVLPSTSSLRPPRPLDLLPSPSYPRPTLSAPLFPSSLLLSTPLSFAYFIPHTHPHAHMLAVYGHFSTRIHTLPRPASSVPLYSPFRGLDALSYIQQYFTSCRELLRPATNG</sequence>
<comment type="caution">
    <text evidence="2">The sequence shown here is derived from an EMBL/GenBank/DDBJ whole genome shotgun (WGS) entry which is preliminary data.</text>
</comment>
<evidence type="ECO:0000313" key="3">
    <source>
        <dbReference type="Proteomes" id="UP001172101"/>
    </source>
</evidence>
<proteinExistence type="predicted"/>
<name>A0AA40ACT3_9PEZI</name>
<feature type="chain" id="PRO_5041241698" evidence="1">
    <location>
        <begin position="30"/>
        <end position="212"/>
    </location>
</feature>
<gene>
    <name evidence="2" type="ORF">B0T26DRAFT_365285</name>
</gene>
<reference evidence="2" key="1">
    <citation type="submission" date="2023-06" db="EMBL/GenBank/DDBJ databases">
        <title>Genome-scale phylogeny and comparative genomics of the fungal order Sordariales.</title>
        <authorList>
            <consortium name="Lawrence Berkeley National Laboratory"/>
            <person name="Hensen N."/>
            <person name="Bonometti L."/>
            <person name="Westerberg I."/>
            <person name="Brannstrom I.O."/>
            <person name="Guillou S."/>
            <person name="Cros-Aarteil S."/>
            <person name="Calhoun S."/>
            <person name="Haridas S."/>
            <person name="Kuo A."/>
            <person name="Mondo S."/>
            <person name="Pangilinan J."/>
            <person name="Riley R."/>
            <person name="LaButti K."/>
            <person name="Andreopoulos B."/>
            <person name="Lipzen A."/>
            <person name="Chen C."/>
            <person name="Yanf M."/>
            <person name="Daum C."/>
            <person name="Ng V."/>
            <person name="Clum A."/>
            <person name="Steindorff A."/>
            <person name="Ohm R."/>
            <person name="Martin F."/>
            <person name="Silar P."/>
            <person name="Natvig D."/>
            <person name="Lalanne C."/>
            <person name="Gautier V."/>
            <person name="Ament-velasquez S.L."/>
            <person name="Kruys A."/>
            <person name="Hutchinson M.I."/>
            <person name="Powell A.J."/>
            <person name="Barry K."/>
            <person name="Miller A.N."/>
            <person name="Grigoriev I.V."/>
            <person name="Debuchy R."/>
            <person name="Gladieux P."/>
            <person name="Thoren M.H."/>
            <person name="Johannesson H."/>
        </authorList>
    </citation>
    <scope>NUCLEOTIDE SEQUENCE</scope>
    <source>
        <strain evidence="2">SMH2392-1A</strain>
    </source>
</reference>
<dbReference type="GeneID" id="85317900"/>
<evidence type="ECO:0000313" key="2">
    <source>
        <dbReference type="EMBL" id="KAK0713471.1"/>
    </source>
</evidence>
<dbReference type="Proteomes" id="UP001172101">
    <property type="component" value="Unassembled WGS sequence"/>
</dbReference>
<dbReference type="AlphaFoldDB" id="A0AA40ACT3"/>
<protein>
    <submittedName>
        <fullName evidence="2">Uncharacterized protein</fullName>
    </submittedName>
</protein>
<dbReference type="EMBL" id="JAUIRO010000005">
    <property type="protein sequence ID" value="KAK0713471.1"/>
    <property type="molecule type" value="Genomic_DNA"/>
</dbReference>
<dbReference type="RefSeq" id="XP_060294794.1">
    <property type="nucleotide sequence ID" value="XM_060434630.1"/>
</dbReference>
<keyword evidence="3" id="KW-1185">Reference proteome</keyword>
<keyword evidence="1" id="KW-0732">Signal</keyword>
<evidence type="ECO:0000256" key="1">
    <source>
        <dbReference type="SAM" id="SignalP"/>
    </source>
</evidence>